<evidence type="ECO:0000313" key="2">
    <source>
        <dbReference type="Proteomes" id="UP000326091"/>
    </source>
</evidence>
<name>A0A5P3AVK5_PHOVU</name>
<reference evidence="1 2" key="1">
    <citation type="submission" date="2019-09" db="EMBL/GenBank/DDBJ databases">
        <title>Commensal-derived Metabolites Govern Vibrio cholerae Pathogenesis in Host.</title>
        <authorList>
            <person name="Yoon S.S."/>
            <person name="Yoon M.Y."/>
        </authorList>
    </citation>
    <scope>NUCLEOTIDE SEQUENCE [LARGE SCALE GENOMIC DNA]</scope>
    <source>
        <strain evidence="1 2">VIC01</strain>
    </source>
</reference>
<evidence type="ECO:0000313" key="1">
    <source>
        <dbReference type="EMBL" id="QEW37103.1"/>
    </source>
</evidence>
<organism evidence="1 2">
    <name type="scientific">Phocaeicola vulgatus</name>
    <name type="common">Bacteroides vulgatus</name>
    <dbReference type="NCBI Taxonomy" id="821"/>
    <lineage>
        <taxon>Bacteria</taxon>
        <taxon>Pseudomonadati</taxon>
        <taxon>Bacteroidota</taxon>
        <taxon>Bacteroidia</taxon>
        <taxon>Bacteroidales</taxon>
        <taxon>Bacteroidaceae</taxon>
        <taxon>Phocaeicola</taxon>
    </lineage>
</organism>
<dbReference type="Proteomes" id="UP000326091">
    <property type="component" value="Chromosome"/>
</dbReference>
<proteinExistence type="predicted"/>
<sequence>MKANCLFTAPNYNIKGAKNEIDAHLLSIKGYYHGIKMSFGGKIRNNALIFMIIRSFCVYL</sequence>
<accession>A0A5P3AVK5</accession>
<protein>
    <submittedName>
        <fullName evidence="1">Uncharacterized protein</fullName>
    </submittedName>
</protein>
<dbReference type="EMBL" id="CP043529">
    <property type="protein sequence ID" value="QEW37103.1"/>
    <property type="molecule type" value="Genomic_DNA"/>
</dbReference>
<gene>
    <name evidence="1" type="ORF">VIC01_02677</name>
</gene>
<dbReference type="AlphaFoldDB" id="A0A5P3AVK5"/>